<sequence>MTDAIPLEEFPSWAACRVASVSFKRWWSEMSQHVFNRHTQHFCLSLDPSFTDIDPKEEDIDAPSVSQSVEATRVPSCRRIHFRRCSLIGTNPSHHDVGSCVK</sequence>
<accession>A0A8J5T2W2</accession>
<protein>
    <submittedName>
        <fullName evidence="1">Uncharacterized protein</fullName>
    </submittedName>
</protein>
<organism evidence="1 2">
    <name type="scientific">Zizania palustris</name>
    <name type="common">Northern wild rice</name>
    <dbReference type="NCBI Taxonomy" id="103762"/>
    <lineage>
        <taxon>Eukaryota</taxon>
        <taxon>Viridiplantae</taxon>
        <taxon>Streptophyta</taxon>
        <taxon>Embryophyta</taxon>
        <taxon>Tracheophyta</taxon>
        <taxon>Spermatophyta</taxon>
        <taxon>Magnoliopsida</taxon>
        <taxon>Liliopsida</taxon>
        <taxon>Poales</taxon>
        <taxon>Poaceae</taxon>
        <taxon>BOP clade</taxon>
        <taxon>Oryzoideae</taxon>
        <taxon>Oryzeae</taxon>
        <taxon>Zizaniinae</taxon>
        <taxon>Zizania</taxon>
    </lineage>
</organism>
<proteinExistence type="predicted"/>
<gene>
    <name evidence="1" type="ORF">GUJ93_ZPchr0006g44601</name>
</gene>
<reference evidence="1" key="2">
    <citation type="submission" date="2021-02" db="EMBL/GenBank/DDBJ databases">
        <authorList>
            <person name="Kimball J.A."/>
            <person name="Haas M.W."/>
            <person name="Macchietto M."/>
            <person name="Kono T."/>
            <person name="Duquette J."/>
            <person name="Shao M."/>
        </authorList>
    </citation>
    <scope>NUCLEOTIDE SEQUENCE</scope>
    <source>
        <tissue evidence="1">Fresh leaf tissue</tissue>
    </source>
</reference>
<dbReference type="AlphaFoldDB" id="A0A8J5T2W2"/>
<evidence type="ECO:0000313" key="2">
    <source>
        <dbReference type="Proteomes" id="UP000729402"/>
    </source>
</evidence>
<name>A0A8J5T2W2_ZIZPA</name>
<evidence type="ECO:0000313" key="1">
    <source>
        <dbReference type="EMBL" id="KAG8077137.1"/>
    </source>
</evidence>
<reference evidence="1" key="1">
    <citation type="journal article" date="2021" name="bioRxiv">
        <title>Whole Genome Assembly and Annotation of Northern Wild Rice, Zizania palustris L., Supports a Whole Genome Duplication in the Zizania Genus.</title>
        <authorList>
            <person name="Haas M."/>
            <person name="Kono T."/>
            <person name="Macchietto M."/>
            <person name="Millas R."/>
            <person name="McGilp L."/>
            <person name="Shao M."/>
            <person name="Duquette J."/>
            <person name="Hirsch C.N."/>
            <person name="Kimball J."/>
        </authorList>
    </citation>
    <scope>NUCLEOTIDE SEQUENCE</scope>
    <source>
        <tissue evidence="1">Fresh leaf tissue</tissue>
    </source>
</reference>
<dbReference type="Proteomes" id="UP000729402">
    <property type="component" value="Unassembled WGS sequence"/>
</dbReference>
<keyword evidence="2" id="KW-1185">Reference proteome</keyword>
<dbReference type="EMBL" id="JAAALK010000283">
    <property type="protein sequence ID" value="KAG8077137.1"/>
    <property type="molecule type" value="Genomic_DNA"/>
</dbReference>
<comment type="caution">
    <text evidence="1">The sequence shown here is derived from an EMBL/GenBank/DDBJ whole genome shotgun (WGS) entry which is preliminary data.</text>
</comment>